<dbReference type="Proteomes" id="UP000515928">
    <property type="component" value="Chromosome"/>
</dbReference>
<dbReference type="RefSeq" id="WP_187533363.1">
    <property type="nucleotide sequence ID" value="NZ_CBCSHU010000018.1"/>
</dbReference>
<sequence length="191" mass="22765">MNSTGFDLILKSIEVDAEQKFQEKLEEAHRDGEIIYNHMVDDAKKRVATKKNNVDLRASQIEKRDIKRYERKAHEDLENSKYDHVETVFQECIHYFYTLTPQETMTLMANVLKHNPEGKPRILVDPSLFDTCMSEYGQVYQVIEDSNIEKGFVLNYEHYDINLEYRYFFEMRREVLTESIYKLLFGDVYGH</sequence>
<organism evidence="1 2">
    <name type="scientific">Erysipelothrix inopinata</name>
    <dbReference type="NCBI Taxonomy" id="225084"/>
    <lineage>
        <taxon>Bacteria</taxon>
        <taxon>Bacillati</taxon>
        <taxon>Bacillota</taxon>
        <taxon>Erysipelotrichia</taxon>
        <taxon>Erysipelotrichales</taxon>
        <taxon>Erysipelotrichaceae</taxon>
        <taxon>Erysipelothrix</taxon>
    </lineage>
</organism>
<gene>
    <name evidence="1" type="ORF">H9L01_07610</name>
</gene>
<dbReference type="AlphaFoldDB" id="A0A7G9RXA6"/>
<evidence type="ECO:0008006" key="3">
    <source>
        <dbReference type="Google" id="ProtNLM"/>
    </source>
</evidence>
<proteinExistence type="predicted"/>
<dbReference type="EMBL" id="CP060715">
    <property type="protein sequence ID" value="QNN60231.1"/>
    <property type="molecule type" value="Genomic_DNA"/>
</dbReference>
<evidence type="ECO:0000313" key="1">
    <source>
        <dbReference type="EMBL" id="QNN60231.1"/>
    </source>
</evidence>
<dbReference type="KEGG" id="eio:H9L01_07610"/>
<name>A0A7G9RXA6_9FIRM</name>
<accession>A0A7G9RXA6</accession>
<reference evidence="1 2" key="1">
    <citation type="submission" date="2020-08" db="EMBL/GenBank/DDBJ databases">
        <title>Genome sequence of Erysipelothrix inopinata DSM 15511T.</title>
        <authorList>
            <person name="Hyun D.-W."/>
            <person name="Bae J.-W."/>
        </authorList>
    </citation>
    <scope>NUCLEOTIDE SEQUENCE [LARGE SCALE GENOMIC DNA]</scope>
    <source>
        <strain evidence="1 2">DSM 15511</strain>
    </source>
</reference>
<protein>
    <recommendedName>
        <fullName evidence="3">V-type ATP synthase subunit E</fullName>
    </recommendedName>
</protein>
<evidence type="ECO:0000313" key="2">
    <source>
        <dbReference type="Proteomes" id="UP000515928"/>
    </source>
</evidence>
<keyword evidence="2" id="KW-1185">Reference proteome</keyword>